<reference evidence="5" key="1">
    <citation type="submission" date="2019-05" db="EMBL/GenBank/DDBJ databases">
        <authorList>
            <person name="Zhang S."/>
            <person name="Liu J."/>
        </authorList>
    </citation>
    <scope>NUCLEOTIDE SEQUENCE [LARGE SCALE GENOMIC DNA]</scope>
</reference>
<evidence type="ECO:0000256" key="1">
    <source>
        <dbReference type="ARBA" id="ARBA00011133"/>
    </source>
</evidence>
<dbReference type="GO" id="GO:0003723">
    <property type="term" value="F:RNA binding"/>
    <property type="evidence" value="ECO:0007669"/>
    <property type="project" value="TreeGrafter"/>
</dbReference>
<organism evidence="5 6">
    <name type="scientific">Bos mutus grunniens</name>
    <name type="common">Wild yak</name>
    <name type="synonym">Bos grunniens</name>
    <dbReference type="NCBI Taxonomy" id="30521"/>
    <lineage>
        <taxon>Eukaryota</taxon>
        <taxon>Metazoa</taxon>
        <taxon>Chordata</taxon>
        <taxon>Craniata</taxon>
        <taxon>Vertebrata</taxon>
        <taxon>Euteleostomi</taxon>
        <taxon>Mammalia</taxon>
        <taxon>Eutheria</taxon>
        <taxon>Laurasiatheria</taxon>
        <taxon>Artiodactyla</taxon>
        <taxon>Ruminantia</taxon>
        <taxon>Pecora</taxon>
        <taxon>Bovidae</taxon>
        <taxon>Bovinae</taxon>
        <taxon>Bos</taxon>
    </lineage>
</organism>
<protein>
    <recommendedName>
        <fullName evidence="4">Large ribosomal subunit protein uL15/eL18 domain-containing protein</fullName>
    </recommendedName>
</protein>
<feature type="domain" description="Large ribosomal subunit protein uL15/eL18" evidence="4">
    <location>
        <begin position="4"/>
        <end position="53"/>
    </location>
</feature>
<comment type="subunit">
    <text evidence="1">Component of the large ribosomal subunit.</text>
</comment>
<evidence type="ECO:0000256" key="3">
    <source>
        <dbReference type="ARBA" id="ARBA00023274"/>
    </source>
</evidence>
<dbReference type="PANTHER" id="PTHR10934">
    <property type="entry name" value="60S RIBOSOMAL PROTEIN L18"/>
    <property type="match status" value="1"/>
</dbReference>
<dbReference type="Gene3D" id="3.100.10.10">
    <property type="match status" value="1"/>
</dbReference>
<reference evidence="5" key="3">
    <citation type="submission" date="2025-09" db="UniProtKB">
        <authorList>
            <consortium name="Ensembl"/>
        </authorList>
    </citation>
    <scope>IDENTIFICATION</scope>
</reference>
<dbReference type="InterPro" id="IPR021131">
    <property type="entry name" value="Ribosomal_uL15/eL18"/>
</dbReference>
<dbReference type="GO" id="GO:0022625">
    <property type="term" value="C:cytosolic large ribosomal subunit"/>
    <property type="evidence" value="ECO:0007669"/>
    <property type="project" value="TreeGrafter"/>
</dbReference>
<dbReference type="GeneTree" id="ENSGT01050000248164"/>
<keyword evidence="3" id="KW-0687">Ribonucleoprotein</keyword>
<dbReference type="PANTHER" id="PTHR10934:SF2">
    <property type="entry name" value="LARGE RIBOSOMAL SUBUNIT PROTEIN EL18"/>
    <property type="match status" value="1"/>
</dbReference>
<dbReference type="GO" id="GO:0003735">
    <property type="term" value="F:structural constituent of ribosome"/>
    <property type="evidence" value="ECO:0007669"/>
    <property type="project" value="InterPro"/>
</dbReference>
<evidence type="ECO:0000313" key="6">
    <source>
        <dbReference type="Proteomes" id="UP000694520"/>
    </source>
</evidence>
<accession>A0A8B9W7S9</accession>
<sequence>VSPTHGPPPFLSWMTWKMKCPGQESKTAVVAGIITDDVCVQVVPKPQVCALRGCRWAAIPRATFSMLGASSSPLTSWPWGLSPKGCEVSRYFAKAPGTFVGSHTQGHILNAGGKLLSFNQLALGPLSQGLWP</sequence>
<name>A0A8B9W7S9_BOSMU</name>
<dbReference type="Proteomes" id="UP000694520">
    <property type="component" value="Chromosome 5"/>
</dbReference>
<dbReference type="AlphaFoldDB" id="A0A8B9W7S9"/>
<dbReference type="InterPro" id="IPR000039">
    <property type="entry name" value="Ribosomal_eL18"/>
</dbReference>
<evidence type="ECO:0000313" key="5">
    <source>
        <dbReference type="Ensembl" id="ENSBGRP00000003721.1"/>
    </source>
</evidence>
<evidence type="ECO:0000256" key="2">
    <source>
        <dbReference type="ARBA" id="ARBA00022980"/>
    </source>
</evidence>
<keyword evidence="2" id="KW-0689">Ribosomal protein</keyword>
<dbReference type="Ensembl" id="ENSBGRT00000004270.1">
    <property type="protein sequence ID" value="ENSBGRP00000003721.1"/>
    <property type="gene ID" value="ENSBGRG00000002292.1"/>
</dbReference>
<proteinExistence type="predicted"/>
<reference evidence="5" key="2">
    <citation type="submission" date="2025-08" db="UniProtKB">
        <authorList>
            <consortium name="Ensembl"/>
        </authorList>
    </citation>
    <scope>IDENTIFICATION</scope>
</reference>
<dbReference type="Pfam" id="PF17135">
    <property type="entry name" value="Ribosomal_L18"/>
    <property type="match status" value="1"/>
</dbReference>
<keyword evidence="6" id="KW-1185">Reference proteome</keyword>
<evidence type="ECO:0000259" key="4">
    <source>
        <dbReference type="Pfam" id="PF17135"/>
    </source>
</evidence>
<dbReference type="GO" id="GO:0006412">
    <property type="term" value="P:translation"/>
    <property type="evidence" value="ECO:0007669"/>
    <property type="project" value="InterPro"/>
</dbReference>